<reference evidence="7" key="1">
    <citation type="journal article" date="2023" name="IScience">
        <title>Live-bearing cockroach genome reveals convergent evolutionary mechanisms linked to viviparity in insects and beyond.</title>
        <authorList>
            <person name="Fouks B."/>
            <person name="Harrison M.C."/>
            <person name="Mikhailova A.A."/>
            <person name="Marchal E."/>
            <person name="English S."/>
            <person name="Carruthers M."/>
            <person name="Jennings E.C."/>
            <person name="Chiamaka E.L."/>
            <person name="Frigard R.A."/>
            <person name="Pippel M."/>
            <person name="Attardo G.M."/>
            <person name="Benoit J.B."/>
            <person name="Bornberg-Bauer E."/>
            <person name="Tobe S.S."/>
        </authorList>
    </citation>
    <scope>NUCLEOTIDE SEQUENCE</scope>
    <source>
        <strain evidence="7">Stay&amp;Tobe</strain>
    </source>
</reference>
<dbReference type="AlphaFoldDB" id="A0AAD8E8A2"/>
<dbReference type="InterPro" id="IPR000436">
    <property type="entry name" value="Sushi_SCR_CCP_dom"/>
</dbReference>
<dbReference type="PANTHER" id="PTHR23282:SF142">
    <property type="entry name" value="MAM DOMAIN-CONTAINING PROTEIN"/>
    <property type="match status" value="1"/>
</dbReference>
<dbReference type="InterPro" id="IPR013320">
    <property type="entry name" value="ConA-like_dom_sf"/>
</dbReference>
<proteinExistence type="predicted"/>
<dbReference type="Proteomes" id="UP001233999">
    <property type="component" value="Unassembled WGS sequence"/>
</dbReference>
<feature type="compositionally biased region" description="Basic and acidic residues" evidence="3">
    <location>
        <begin position="502"/>
        <end position="513"/>
    </location>
</feature>
<accession>A0AAD8E8A2</accession>
<gene>
    <name evidence="7" type="ORF">L9F63_024216</name>
</gene>
<evidence type="ECO:0000256" key="1">
    <source>
        <dbReference type="ARBA" id="ARBA00023157"/>
    </source>
</evidence>
<evidence type="ECO:0000256" key="3">
    <source>
        <dbReference type="SAM" id="MobiDB-lite"/>
    </source>
</evidence>
<dbReference type="GO" id="GO:0016020">
    <property type="term" value="C:membrane"/>
    <property type="evidence" value="ECO:0007669"/>
    <property type="project" value="InterPro"/>
</dbReference>
<name>A0AAD8E8A2_DIPPU</name>
<feature type="non-terminal residue" evidence="7">
    <location>
        <position position="606"/>
    </location>
</feature>
<comment type="caution">
    <text evidence="7">The sequence shown here is derived from an EMBL/GenBank/DDBJ whole genome shotgun (WGS) entry which is preliminary data.</text>
</comment>
<dbReference type="PROSITE" id="PS50923">
    <property type="entry name" value="SUSHI"/>
    <property type="match status" value="1"/>
</dbReference>
<feature type="domain" description="Sushi" evidence="6">
    <location>
        <begin position="1"/>
        <end position="55"/>
    </location>
</feature>
<evidence type="ECO:0000313" key="8">
    <source>
        <dbReference type="Proteomes" id="UP001233999"/>
    </source>
</evidence>
<dbReference type="Gene3D" id="2.60.120.200">
    <property type="match status" value="1"/>
</dbReference>
<organism evidence="7 8">
    <name type="scientific">Diploptera punctata</name>
    <name type="common">Pacific beetle cockroach</name>
    <dbReference type="NCBI Taxonomy" id="6984"/>
    <lineage>
        <taxon>Eukaryota</taxon>
        <taxon>Metazoa</taxon>
        <taxon>Ecdysozoa</taxon>
        <taxon>Arthropoda</taxon>
        <taxon>Hexapoda</taxon>
        <taxon>Insecta</taxon>
        <taxon>Pterygota</taxon>
        <taxon>Neoptera</taxon>
        <taxon>Polyneoptera</taxon>
        <taxon>Dictyoptera</taxon>
        <taxon>Blattodea</taxon>
        <taxon>Blaberoidea</taxon>
        <taxon>Blaberidae</taxon>
        <taxon>Diplopterinae</taxon>
        <taxon>Diploptera</taxon>
    </lineage>
</organism>
<evidence type="ECO:0000259" key="5">
    <source>
        <dbReference type="PROSITE" id="PS50060"/>
    </source>
</evidence>
<dbReference type="Pfam" id="PF00629">
    <property type="entry name" value="MAM"/>
    <property type="match status" value="1"/>
</dbReference>
<dbReference type="SMART" id="SM00137">
    <property type="entry name" value="MAM"/>
    <property type="match status" value="1"/>
</dbReference>
<dbReference type="CDD" id="cd06263">
    <property type="entry name" value="MAM"/>
    <property type="match status" value="1"/>
</dbReference>
<reference evidence="7" key="2">
    <citation type="submission" date="2023-05" db="EMBL/GenBank/DDBJ databases">
        <authorList>
            <person name="Fouks B."/>
        </authorList>
    </citation>
    <scope>NUCLEOTIDE SEQUENCE</scope>
    <source>
        <strain evidence="7">Stay&amp;Tobe</strain>
        <tissue evidence="7">Testes</tissue>
    </source>
</reference>
<evidence type="ECO:0000256" key="4">
    <source>
        <dbReference type="SAM" id="Phobius"/>
    </source>
</evidence>
<dbReference type="CDD" id="cd00033">
    <property type="entry name" value="CCP"/>
    <property type="match status" value="1"/>
</dbReference>
<comment type="caution">
    <text evidence="2">Lacks conserved residue(s) required for the propagation of feature annotation.</text>
</comment>
<dbReference type="PANTHER" id="PTHR23282">
    <property type="entry name" value="APICAL ENDOSOMAL GLYCOPROTEIN PRECURSOR"/>
    <property type="match status" value="1"/>
</dbReference>
<keyword evidence="4" id="KW-0472">Membrane</keyword>
<keyword evidence="1" id="KW-1015">Disulfide bond</keyword>
<feature type="transmembrane region" description="Helical" evidence="4">
    <location>
        <begin position="542"/>
        <end position="564"/>
    </location>
</feature>
<dbReference type="InterPro" id="IPR051560">
    <property type="entry name" value="MAM_domain-containing"/>
</dbReference>
<dbReference type="InterPro" id="IPR035976">
    <property type="entry name" value="Sushi/SCR/CCP_sf"/>
</dbReference>
<dbReference type="InterPro" id="IPR000998">
    <property type="entry name" value="MAM_dom"/>
</dbReference>
<keyword evidence="2" id="KW-0768">Sushi</keyword>
<dbReference type="SUPFAM" id="SSF49899">
    <property type="entry name" value="Concanavalin A-like lectins/glucanases"/>
    <property type="match status" value="1"/>
</dbReference>
<keyword evidence="4" id="KW-1133">Transmembrane helix</keyword>
<dbReference type="EMBL" id="JASPKZ010008247">
    <property type="protein sequence ID" value="KAJ9580601.1"/>
    <property type="molecule type" value="Genomic_DNA"/>
</dbReference>
<evidence type="ECO:0000259" key="6">
    <source>
        <dbReference type="PROSITE" id="PS50923"/>
    </source>
</evidence>
<protein>
    <submittedName>
        <fullName evidence="7">Uncharacterized protein</fullName>
    </submittedName>
</protein>
<evidence type="ECO:0000313" key="7">
    <source>
        <dbReference type="EMBL" id="KAJ9580601.1"/>
    </source>
</evidence>
<dbReference type="SMART" id="SM00032">
    <property type="entry name" value="CCP"/>
    <property type="match status" value="1"/>
</dbReference>
<keyword evidence="8" id="KW-1185">Reference proteome</keyword>
<sequence>SGCAFLPTLKNGQMIDTYRGAVIKFICNPGYLLVGSSQIYCDGSAWSGSFPLCTAYARTAPSSCDFELPYICGWSQDPFHAFNWSRHNYQTPSRNLDTGPSFDHTLGPGKGGYYMFIETSSPRIENDTARLFSPVFSPNLTVSQPSCFIFWYHMYGAATGILNVYVKPEDIPFDGNLSPKFTKFGNQGDEWFQGIVQLPRLNIPFQVVIEALRGSSYVSDIAIDDVEITNGSKCIDMSVTTPIESSSPSTPYLVTMTSRTIRGGANFTFPTPPPLPPLPPFPSLEPFTEMDRITDSSEYFTLHSSTETYKTNYSQMPVASTFVPQHPIQVFSTTEQSKRIPIPAEPTPLILQPVTAVIRRITEQSPTKSSTKLTTLLTSTSTPIMPITTTTTKKPIITTKLTTLKATTKSTTKLMKTTVKPVIIPKQRITTKLPTTQTVKTTTSKQYTIKALTTRPTTKIKPIVPVIIPKLTTAATSTMKTTMQESILEKMITFDVKLEPDVTTEKTEERENSGKATRGKKWLEARRGPIPERKKSLSISSIAGILAAVMLVIAAVTIAGYFYVKHRRRARRQSCIAEDSDVRFLTSDEVLDFSLARPNDSGDDDL</sequence>
<evidence type="ECO:0000256" key="2">
    <source>
        <dbReference type="PROSITE-ProRule" id="PRU00302"/>
    </source>
</evidence>
<feature type="domain" description="MAM" evidence="5">
    <location>
        <begin position="62"/>
        <end position="236"/>
    </location>
</feature>
<keyword evidence="4" id="KW-0812">Transmembrane</keyword>
<dbReference type="Pfam" id="PF00084">
    <property type="entry name" value="Sushi"/>
    <property type="match status" value="1"/>
</dbReference>
<dbReference type="PROSITE" id="PS50060">
    <property type="entry name" value="MAM_2"/>
    <property type="match status" value="1"/>
</dbReference>
<dbReference type="SUPFAM" id="SSF57535">
    <property type="entry name" value="Complement control module/SCR domain"/>
    <property type="match status" value="1"/>
</dbReference>
<dbReference type="Gene3D" id="2.10.70.10">
    <property type="entry name" value="Complement Module, domain 1"/>
    <property type="match status" value="1"/>
</dbReference>
<feature type="region of interest" description="Disordered" evidence="3">
    <location>
        <begin position="502"/>
        <end position="523"/>
    </location>
</feature>